<dbReference type="InterPro" id="IPR012337">
    <property type="entry name" value="RNaseH-like_sf"/>
</dbReference>
<proteinExistence type="predicted"/>
<keyword evidence="2" id="KW-0479">Metal-binding</keyword>
<dbReference type="GO" id="GO:0006357">
    <property type="term" value="P:regulation of transcription by RNA polymerase II"/>
    <property type="evidence" value="ECO:0000318"/>
    <property type="project" value="GO_Central"/>
</dbReference>
<dbReference type="InterPro" id="IPR052717">
    <property type="entry name" value="Vacuolar_transposase_reg"/>
</dbReference>
<accession>A0A2R6XP34</accession>
<evidence type="ECO:0000256" key="3">
    <source>
        <dbReference type="ARBA" id="ARBA00022771"/>
    </source>
</evidence>
<dbReference type="GO" id="GO:0005634">
    <property type="term" value="C:nucleus"/>
    <property type="evidence" value="ECO:0000318"/>
    <property type="project" value="GO_Central"/>
</dbReference>
<dbReference type="AlphaFoldDB" id="A0A2R6XP34"/>
<evidence type="ECO:0000313" key="10">
    <source>
        <dbReference type="Proteomes" id="UP000244005"/>
    </source>
</evidence>
<comment type="subcellular location">
    <subcellularLocation>
        <location evidence="1">Nucleus</location>
    </subcellularLocation>
</comment>
<keyword evidence="3" id="KW-0863">Zinc-finger</keyword>
<dbReference type="SUPFAM" id="SSF53098">
    <property type="entry name" value="Ribonuclease H-like"/>
    <property type="match status" value="1"/>
</dbReference>
<dbReference type="Proteomes" id="UP000244005">
    <property type="component" value="Unassembled WGS sequence"/>
</dbReference>
<dbReference type="OMA" id="FCSIAIP"/>
<evidence type="ECO:0000256" key="1">
    <source>
        <dbReference type="ARBA" id="ARBA00004123"/>
    </source>
</evidence>
<dbReference type="PANTHER" id="PTHR46169:SF15">
    <property type="entry name" value="INNER CENTROMERE PROTEIN A-LIKE ISOFORM X1-RELATED"/>
    <property type="match status" value="1"/>
</dbReference>
<keyword evidence="10" id="KW-1185">Reference proteome</keyword>
<dbReference type="OrthoDB" id="1745426at2759"/>
<keyword evidence="5" id="KW-0238">DNA-binding</keyword>
<evidence type="ECO:0000256" key="5">
    <source>
        <dbReference type="ARBA" id="ARBA00023125"/>
    </source>
</evidence>
<dbReference type="Pfam" id="PF02892">
    <property type="entry name" value="zf-BED"/>
    <property type="match status" value="1"/>
</dbReference>
<dbReference type="InterPro" id="IPR008906">
    <property type="entry name" value="HATC_C_dom"/>
</dbReference>
<evidence type="ECO:0000256" key="2">
    <source>
        <dbReference type="ARBA" id="ARBA00022723"/>
    </source>
</evidence>
<protein>
    <submittedName>
        <fullName evidence="9">Uncharacterized protein</fullName>
    </submittedName>
</protein>
<name>A0A2R6XP34_MARPO</name>
<dbReference type="InterPro" id="IPR003656">
    <property type="entry name" value="Znf_BED"/>
</dbReference>
<dbReference type="GO" id="GO:0003677">
    <property type="term" value="F:DNA binding"/>
    <property type="evidence" value="ECO:0007669"/>
    <property type="project" value="UniProtKB-KW"/>
</dbReference>
<keyword evidence="4" id="KW-0862">Zinc</keyword>
<feature type="domain" description="BED-type" evidence="7">
    <location>
        <begin position="100"/>
        <end position="143"/>
    </location>
</feature>
<reference evidence="10" key="1">
    <citation type="journal article" date="2017" name="Cell">
        <title>Insights into land plant evolution garnered from the Marchantia polymorpha genome.</title>
        <authorList>
            <person name="Bowman J.L."/>
            <person name="Kohchi T."/>
            <person name="Yamato K.T."/>
            <person name="Jenkins J."/>
            <person name="Shu S."/>
            <person name="Ishizaki K."/>
            <person name="Yamaoka S."/>
            <person name="Nishihama R."/>
            <person name="Nakamura Y."/>
            <person name="Berger F."/>
            <person name="Adam C."/>
            <person name="Aki S.S."/>
            <person name="Althoff F."/>
            <person name="Araki T."/>
            <person name="Arteaga-Vazquez M.A."/>
            <person name="Balasubrmanian S."/>
            <person name="Barry K."/>
            <person name="Bauer D."/>
            <person name="Boehm C.R."/>
            <person name="Briginshaw L."/>
            <person name="Caballero-Perez J."/>
            <person name="Catarino B."/>
            <person name="Chen F."/>
            <person name="Chiyoda S."/>
            <person name="Chovatia M."/>
            <person name="Davies K.M."/>
            <person name="Delmans M."/>
            <person name="Demura T."/>
            <person name="Dierschke T."/>
            <person name="Dolan L."/>
            <person name="Dorantes-Acosta A.E."/>
            <person name="Eklund D.M."/>
            <person name="Florent S.N."/>
            <person name="Flores-Sandoval E."/>
            <person name="Fujiyama A."/>
            <person name="Fukuzawa H."/>
            <person name="Galik B."/>
            <person name="Grimanelli D."/>
            <person name="Grimwood J."/>
            <person name="Grossniklaus U."/>
            <person name="Hamada T."/>
            <person name="Haseloff J."/>
            <person name="Hetherington A.J."/>
            <person name="Higo A."/>
            <person name="Hirakawa Y."/>
            <person name="Hundley H.N."/>
            <person name="Ikeda Y."/>
            <person name="Inoue K."/>
            <person name="Inoue S.I."/>
            <person name="Ishida S."/>
            <person name="Jia Q."/>
            <person name="Kakita M."/>
            <person name="Kanazawa T."/>
            <person name="Kawai Y."/>
            <person name="Kawashima T."/>
            <person name="Kennedy M."/>
            <person name="Kinose K."/>
            <person name="Kinoshita T."/>
            <person name="Kohara Y."/>
            <person name="Koide E."/>
            <person name="Komatsu K."/>
            <person name="Kopischke S."/>
            <person name="Kubo M."/>
            <person name="Kyozuka J."/>
            <person name="Lagercrantz U."/>
            <person name="Lin S.S."/>
            <person name="Lindquist E."/>
            <person name="Lipzen A.M."/>
            <person name="Lu C.W."/>
            <person name="De Luna E."/>
            <person name="Martienssen R.A."/>
            <person name="Minamino N."/>
            <person name="Mizutani M."/>
            <person name="Mizutani M."/>
            <person name="Mochizuki N."/>
            <person name="Monte I."/>
            <person name="Mosher R."/>
            <person name="Nagasaki H."/>
            <person name="Nakagami H."/>
            <person name="Naramoto S."/>
            <person name="Nishitani K."/>
            <person name="Ohtani M."/>
            <person name="Okamoto T."/>
            <person name="Okumura M."/>
            <person name="Phillips J."/>
            <person name="Pollak B."/>
            <person name="Reinders A."/>
            <person name="Rovekamp M."/>
            <person name="Sano R."/>
            <person name="Sawa S."/>
            <person name="Schmid M.W."/>
            <person name="Shirakawa M."/>
            <person name="Solano R."/>
            <person name="Spunde A."/>
            <person name="Suetsugu N."/>
            <person name="Sugano S."/>
            <person name="Sugiyama A."/>
            <person name="Sun R."/>
            <person name="Suzuki Y."/>
            <person name="Takenaka M."/>
            <person name="Takezawa D."/>
            <person name="Tomogane H."/>
            <person name="Tsuzuki M."/>
            <person name="Ueda T."/>
            <person name="Umeda M."/>
            <person name="Ward J.M."/>
            <person name="Watanabe Y."/>
            <person name="Yazaki K."/>
            <person name="Yokoyama R."/>
            <person name="Yoshitake Y."/>
            <person name="Yotsui I."/>
            <person name="Zachgo S."/>
            <person name="Schmutz J."/>
        </authorList>
    </citation>
    <scope>NUCLEOTIDE SEQUENCE [LARGE SCALE GENOMIC DNA]</scope>
    <source>
        <strain evidence="10">Tak-1</strain>
    </source>
</reference>
<sequence>MSGRITRNLVALTTNLQPSASPRIFRSYFIPIDTLLLQRVGITRSLASCCSLIAGDKEDFQVVEEDDEEDEESEAAIWPRIRSTSAIGRHSKKRKKTSWVFDHFYEDDDITGHVTCAVEGCGRSFSKETSTTTLASHLTSKHRLTKGDVVPGQVDQLTSSKNGGRLIAHNRLDDDKRARLLSKLVNWIMHNKQLIAVVENNFFKEFIHELNPFFNVQSRRTIGRGVDDAYEEAKAKIALVLESIPGDVALTCDGWSSRIMKGYFVVTLHWVDENWNLRSTVIEFIYFPPPHNQCTTSAVKDCETIVKPVVEKIRSLLKMIRVSAVLRVAFREIQVLLGRRNIVDVPGLDVETRWNSMFEMVDNSFLVKDVFESMCNTKEFTLALGGLQLSQTDWREIKAVVDFVRPASELTTTASGSSYVTLSIQPLIYESGFTVPAAKRDAEAMLSKMEKYKENMNSPLCLLASSLDPSMPLHDEDIQELKFQIRQILIVRCGYQQQQNVEILQRLGLLAAAKLARAGSCAERGQIDEVENFFELTKRTDTSCDNILEWWSASSKRFPLLSRLARDTFMVMGSSVPSESAFSDSSSFVTPRRSSLSDENISKMMKLRSWNRLLKVLNK</sequence>
<evidence type="ECO:0000313" key="9">
    <source>
        <dbReference type="EMBL" id="PTQ47858.1"/>
    </source>
</evidence>
<evidence type="ECO:0000259" key="8">
    <source>
        <dbReference type="Pfam" id="PF05699"/>
    </source>
</evidence>
<evidence type="ECO:0000259" key="7">
    <source>
        <dbReference type="Pfam" id="PF02892"/>
    </source>
</evidence>
<dbReference type="PANTHER" id="PTHR46169">
    <property type="entry name" value="DNA REPLICATION-RELATED ELEMENT FACTOR, ISOFORM A"/>
    <property type="match status" value="1"/>
</dbReference>
<feature type="domain" description="HAT C-terminal dimerisation" evidence="8">
    <location>
        <begin position="546"/>
        <end position="610"/>
    </location>
</feature>
<dbReference type="GO" id="GO:0046983">
    <property type="term" value="F:protein dimerization activity"/>
    <property type="evidence" value="ECO:0007669"/>
    <property type="project" value="InterPro"/>
</dbReference>
<dbReference type="EMBL" id="KZ772679">
    <property type="protein sequence ID" value="PTQ47858.1"/>
    <property type="molecule type" value="Genomic_DNA"/>
</dbReference>
<evidence type="ECO:0000256" key="4">
    <source>
        <dbReference type="ARBA" id="ARBA00022833"/>
    </source>
</evidence>
<dbReference type="SMART" id="SM00614">
    <property type="entry name" value="ZnF_BED"/>
    <property type="match status" value="1"/>
</dbReference>
<gene>
    <name evidence="9" type="ORF">MARPO_0007s0222</name>
</gene>
<organism evidence="9 10">
    <name type="scientific">Marchantia polymorpha</name>
    <name type="common">Common liverwort</name>
    <name type="synonym">Marchantia aquatica</name>
    <dbReference type="NCBI Taxonomy" id="3197"/>
    <lineage>
        <taxon>Eukaryota</taxon>
        <taxon>Viridiplantae</taxon>
        <taxon>Streptophyta</taxon>
        <taxon>Embryophyta</taxon>
        <taxon>Marchantiophyta</taxon>
        <taxon>Marchantiopsida</taxon>
        <taxon>Marchantiidae</taxon>
        <taxon>Marchantiales</taxon>
        <taxon>Marchantiaceae</taxon>
        <taxon>Marchantia</taxon>
    </lineage>
</organism>
<evidence type="ECO:0000256" key="6">
    <source>
        <dbReference type="ARBA" id="ARBA00023242"/>
    </source>
</evidence>
<dbReference type="Pfam" id="PF05699">
    <property type="entry name" value="Dimer_Tnp_hAT"/>
    <property type="match status" value="1"/>
</dbReference>
<dbReference type="GO" id="GO:0008270">
    <property type="term" value="F:zinc ion binding"/>
    <property type="evidence" value="ECO:0007669"/>
    <property type="project" value="UniProtKB-KW"/>
</dbReference>
<keyword evidence="6" id="KW-0539">Nucleus</keyword>